<keyword evidence="1" id="KW-0808">Transferase</keyword>
<evidence type="ECO:0000313" key="4">
    <source>
        <dbReference type="EMBL" id="AXT45431.1"/>
    </source>
</evidence>
<dbReference type="InterPro" id="IPR016181">
    <property type="entry name" value="Acyl_CoA_acyltransferase"/>
</dbReference>
<evidence type="ECO:0000259" key="3">
    <source>
        <dbReference type="PROSITE" id="PS51186"/>
    </source>
</evidence>
<name>A0AAD0W7M3_9NEIS</name>
<evidence type="ECO:0000313" key="5">
    <source>
        <dbReference type="Proteomes" id="UP000259465"/>
    </source>
</evidence>
<gene>
    <name evidence="4" type="ORF">D1345_04165</name>
</gene>
<dbReference type="EMBL" id="CP031968">
    <property type="protein sequence ID" value="AXT45431.1"/>
    <property type="molecule type" value="Genomic_DNA"/>
</dbReference>
<keyword evidence="2" id="KW-0012">Acyltransferase</keyword>
<dbReference type="Proteomes" id="UP000259465">
    <property type="component" value="Chromosome"/>
</dbReference>
<dbReference type="SUPFAM" id="SSF55729">
    <property type="entry name" value="Acyl-CoA N-acyltransferases (Nat)"/>
    <property type="match status" value="1"/>
</dbReference>
<dbReference type="Gene3D" id="3.40.630.30">
    <property type="match status" value="1"/>
</dbReference>
<organism evidence="4 5">
    <name type="scientific">Chromobacterium rhizoryzae</name>
    <dbReference type="NCBI Taxonomy" id="1778675"/>
    <lineage>
        <taxon>Bacteria</taxon>
        <taxon>Pseudomonadati</taxon>
        <taxon>Pseudomonadota</taxon>
        <taxon>Betaproteobacteria</taxon>
        <taxon>Neisseriales</taxon>
        <taxon>Chromobacteriaceae</taxon>
        <taxon>Chromobacterium</taxon>
    </lineage>
</organism>
<reference evidence="4 5" key="1">
    <citation type="submission" date="2018-08" db="EMBL/GenBank/DDBJ databases">
        <title>Complete genome sequence of JP2-74.</title>
        <authorList>
            <person name="Wu L."/>
        </authorList>
    </citation>
    <scope>NUCLEOTIDE SEQUENCE [LARGE SCALE GENOMIC DNA]</scope>
    <source>
        <strain evidence="4 5">JP2-74</strain>
    </source>
</reference>
<dbReference type="Pfam" id="PF00583">
    <property type="entry name" value="Acetyltransf_1"/>
    <property type="match status" value="1"/>
</dbReference>
<dbReference type="AlphaFoldDB" id="A0AAD0W7M3"/>
<evidence type="ECO:0000256" key="1">
    <source>
        <dbReference type="ARBA" id="ARBA00022679"/>
    </source>
</evidence>
<dbReference type="InterPro" id="IPR050832">
    <property type="entry name" value="Bact_Acetyltransf"/>
</dbReference>
<keyword evidence="5" id="KW-1185">Reference proteome</keyword>
<protein>
    <submittedName>
        <fullName evidence="4">GNAT family N-acetyltransferase</fullName>
    </submittedName>
</protein>
<evidence type="ECO:0000256" key="2">
    <source>
        <dbReference type="ARBA" id="ARBA00023315"/>
    </source>
</evidence>
<dbReference type="PANTHER" id="PTHR43877:SF2">
    <property type="entry name" value="AMINOALKYLPHOSPHONATE N-ACETYLTRANSFERASE-RELATED"/>
    <property type="match status" value="1"/>
</dbReference>
<dbReference type="PROSITE" id="PS51186">
    <property type="entry name" value="GNAT"/>
    <property type="match status" value="1"/>
</dbReference>
<dbReference type="CDD" id="cd04301">
    <property type="entry name" value="NAT_SF"/>
    <property type="match status" value="1"/>
</dbReference>
<dbReference type="PANTHER" id="PTHR43877">
    <property type="entry name" value="AMINOALKYLPHOSPHONATE N-ACETYLTRANSFERASE-RELATED-RELATED"/>
    <property type="match status" value="1"/>
</dbReference>
<dbReference type="KEGG" id="crz:D1345_04165"/>
<proteinExistence type="predicted"/>
<dbReference type="InterPro" id="IPR000182">
    <property type="entry name" value="GNAT_dom"/>
</dbReference>
<feature type="domain" description="N-acetyltransferase" evidence="3">
    <location>
        <begin position="25"/>
        <end position="180"/>
    </location>
</feature>
<accession>A0AAD0W7M3</accession>
<dbReference type="GO" id="GO:0016747">
    <property type="term" value="F:acyltransferase activity, transferring groups other than amino-acyl groups"/>
    <property type="evidence" value="ECO:0007669"/>
    <property type="project" value="InterPro"/>
</dbReference>
<sequence length="180" mass="19484">MSHSSAAAPVSDAALFCAPHPVSAMTIRPAAASDLLAICRLADEINLQHHLALPHTFADNGAADRNSAFWAGQLNTPNAGLLLAETDGEVTAFVALTLQDLTLPFLLPRRICRVTTLVVTAERRGQGQGSALLNAAEDWARRHSADEIRLEVKDFNQAALNFYLRRGLEPQARILGKRLL</sequence>